<protein>
    <submittedName>
        <fullName evidence="2">Prepilin-type N-terminal cleavage/methylation domain-containing protein</fullName>
    </submittedName>
</protein>
<dbReference type="EMBL" id="JAAZIL010000092">
    <property type="protein sequence ID" value="NLZ24808.1"/>
    <property type="molecule type" value="Genomic_DNA"/>
</dbReference>
<comment type="caution">
    <text evidence="2">The sequence shown here is derived from an EMBL/GenBank/DDBJ whole genome shotgun (WGS) entry which is preliminary data.</text>
</comment>
<dbReference type="SUPFAM" id="SSF54523">
    <property type="entry name" value="Pili subunits"/>
    <property type="match status" value="1"/>
</dbReference>
<keyword evidence="1" id="KW-0472">Membrane</keyword>
<dbReference type="PROSITE" id="PS00409">
    <property type="entry name" value="PROKAR_NTER_METHYL"/>
    <property type="match status" value="1"/>
</dbReference>
<feature type="transmembrane region" description="Helical" evidence="1">
    <location>
        <begin position="12"/>
        <end position="32"/>
    </location>
</feature>
<dbReference type="AlphaFoldDB" id="A0A847VE93"/>
<dbReference type="Proteomes" id="UP000564033">
    <property type="component" value="Unassembled WGS sequence"/>
</dbReference>
<keyword evidence="1" id="KW-1133">Transmembrane helix</keyword>
<name>A0A847VE93_9BACT</name>
<keyword evidence="1" id="KW-0812">Transmembrane</keyword>
<dbReference type="InterPro" id="IPR045584">
    <property type="entry name" value="Pilin-like"/>
</dbReference>
<evidence type="ECO:0000313" key="3">
    <source>
        <dbReference type="Proteomes" id="UP000564033"/>
    </source>
</evidence>
<dbReference type="Gene3D" id="3.30.700.10">
    <property type="entry name" value="Glycoprotein, Type 4 Pilin"/>
    <property type="match status" value="1"/>
</dbReference>
<accession>A0A847VE93</accession>
<proteinExistence type="predicted"/>
<reference evidence="2 3" key="1">
    <citation type="journal article" date="2020" name="Biotechnol. Biofuels">
        <title>New insights from the biogas microbiome by comprehensive genome-resolved metagenomics of nearly 1600 species originating from multiple anaerobic digesters.</title>
        <authorList>
            <person name="Campanaro S."/>
            <person name="Treu L."/>
            <person name="Rodriguez-R L.M."/>
            <person name="Kovalovszki A."/>
            <person name="Ziels R.M."/>
            <person name="Maus I."/>
            <person name="Zhu X."/>
            <person name="Kougias P.G."/>
            <person name="Basile A."/>
            <person name="Luo G."/>
            <person name="Schluter A."/>
            <person name="Konstantinidis K.T."/>
            <person name="Angelidaki I."/>
        </authorList>
    </citation>
    <scope>NUCLEOTIDE SEQUENCE [LARGE SCALE GENOMIC DNA]</scope>
    <source>
        <strain evidence="2">AS19jrsBPTG_9</strain>
    </source>
</reference>
<sequence length="156" mass="16921">MKDKKYRGFSLIEILVVVALIIILATITIIAINPAKNFRDARNAQRSSDVMQILNAVTQYTSEQNKTIADFNTETVSIAKCDATGGPTMITVGTEASPSIFEQRLVPDFLVAIPKDPSSTSETETGYTICIAGDSGRIQVEAPDAEGENKRIAVKR</sequence>
<evidence type="ECO:0000313" key="2">
    <source>
        <dbReference type="EMBL" id="NLZ24808.1"/>
    </source>
</evidence>
<gene>
    <name evidence="2" type="ORF">GX888_03650</name>
</gene>
<organism evidence="2 3">
    <name type="scientific">Candidatus Dojkabacteria bacterium</name>
    <dbReference type="NCBI Taxonomy" id="2099670"/>
    <lineage>
        <taxon>Bacteria</taxon>
        <taxon>Candidatus Dojkabacteria</taxon>
    </lineage>
</organism>
<dbReference type="NCBIfam" id="TIGR02532">
    <property type="entry name" value="IV_pilin_GFxxxE"/>
    <property type="match status" value="1"/>
</dbReference>
<dbReference type="InterPro" id="IPR012902">
    <property type="entry name" value="N_methyl_site"/>
</dbReference>
<dbReference type="Pfam" id="PF07963">
    <property type="entry name" value="N_methyl"/>
    <property type="match status" value="1"/>
</dbReference>
<evidence type="ECO:0000256" key="1">
    <source>
        <dbReference type="SAM" id="Phobius"/>
    </source>
</evidence>